<dbReference type="Proteomes" id="UP001189429">
    <property type="component" value="Unassembled WGS sequence"/>
</dbReference>
<feature type="region of interest" description="Disordered" evidence="1">
    <location>
        <begin position="22"/>
        <end position="104"/>
    </location>
</feature>
<evidence type="ECO:0000256" key="1">
    <source>
        <dbReference type="SAM" id="MobiDB-lite"/>
    </source>
</evidence>
<organism evidence="2 3">
    <name type="scientific">Prorocentrum cordatum</name>
    <dbReference type="NCBI Taxonomy" id="2364126"/>
    <lineage>
        <taxon>Eukaryota</taxon>
        <taxon>Sar</taxon>
        <taxon>Alveolata</taxon>
        <taxon>Dinophyceae</taxon>
        <taxon>Prorocentrales</taxon>
        <taxon>Prorocentraceae</taxon>
        <taxon>Prorocentrum</taxon>
    </lineage>
</organism>
<reference evidence="2" key="1">
    <citation type="submission" date="2023-10" db="EMBL/GenBank/DDBJ databases">
        <authorList>
            <person name="Chen Y."/>
            <person name="Shah S."/>
            <person name="Dougan E. K."/>
            <person name="Thang M."/>
            <person name="Chan C."/>
        </authorList>
    </citation>
    <scope>NUCLEOTIDE SEQUENCE [LARGE SCALE GENOMIC DNA]</scope>
</reference>
<feature type="compositionally biased region" description="Polar residues" evidence="1">
    <location>
        <begin position="317"/>
        <end position="327"/>
    </location>
</feature>
<feature type="compositionally biased region" description="Basic and acidic residues" evidence="1">
    <location>
        <begin position="70"/>
        <end position="79"/>
    </location>
</feature>
<proteinExistence type="predicted"/>
<keyword evidence="3" id="KW-1185">Reference proteome</keyword>
<name>A0ABN9T139_9DINO</name>
<dbReference type="EMBL" id="CAUYUJ010014238">
    <property type="protein sequence ID" value="CAK0838648.1"/>
    <property type="molecule type" value="Genomic_DNA"/>
</dbReference>
<protein>
    <submittedName>
        <fullName evidence="2">Uncharacterized protein</fullName>
    </submittedName>
</protein>
<feature type="region of interest" description="Disordered" evidence="1">
    <location>
        <begin position="181"/>
        <end position="221"/>
    </location>
</feature>
<evidence type="ECO:0000313" key="2">
    <source>
        <dbReference type="EMBL" id="CAK0838648.1"/>
    </source>
</evidence>
<accession>A0ABN9T139</accession>
<evidence type="ECO:0000313" key="3">
    <source>
        <dbReference type="Proteomes" id="UP001189429"/>
    </source>
</evidence>
<feature type="region of interest" description="Disordered" evidence="1">
    <location>
        <begin position="298"/>
        <end position="358"/>
    </location>
</feature>
<feature type="compositionally biased region" description="Low complexity" evidence="1">
    <location>
        <begin position="204"/>
        <end position="221"/>
    </location>
</feature>
<gene>
    <name evidence="2" type="ORF">PCOR1329_LOCUS34549</name>
</gene>
<comment type="caution">
    <text evidence="2">The sequence shown here is derived from an EMBL/GenBank/DDBJ whole genome shotgun (WGS) entry which is preliminary data.</text>
</comment>
<feature type="compositionally biased region" description="Acidic residues" evidence="1">
    <location>
        <begin position="181"/>
        <end position="192"/>
    </location>
</feature>
<sequence length="433" mass="44820">MTAPPCQGAALRDLLRQLGSTSQGQALLTKATPSRAHASRAQANTGARRAPTRRIRRQCPAEAPPPPAEADNRDIEELLRALGEAPPAGQRAKRKAKQRATQLASLSEQLTSAQSTMESGSEAGLGVKLAVKLTMDMGEEAAAVECELREDGEEDPGEDISLELQMNWLVNSVRVMDAEEVDAEDDDDECEWLSDASADPCEPSAVAASSAGTGGAAASSSSDAAPACLAAAGAVAALEAPATGVGGSPEETSPSLQQGVEDLDCVEEAPASGCSGGPGVQLPPLRLGAEDLDCAEEAGSNWRRSRSLSEGARPRLPTTSRARSSSRGPEGAPEALQLWPDTPEHSPAPVARHTRAHARGTCRVAEQLALDAQTTPHVEPQALGTQATPHVWVPVPLPMLAPVQSFLARGSAIAHRLPAAAVPPTSSAPLQAR</sequence>